<accession>A0A7G5GXV6</accession>
<dbReference type="InterPro" id="IPR011083">
    <property type="entry name" value="Phage_tail_collar_dom"/>
</dbReference>
<name>A0A7G5GXV6_9BACT</name>
<dbReference type="KEGG" id="sfol:H3H32_01710"/>
<dbReference type="SUPFAM" id="SSF88874">
    <property type="entry name" value="Receptor-binding domain of short tail fibre protein gp12"/>
    <property type="match status" value="1"/>
</dbReference>
<sequence>MEPYIGQIQLFSFNFPPKDWAFCDGRLLSIAQNQALFSLIGTTYGGDGITTFALPDLRGRTPIGFGQGPGLSRQEMGEAAGTESVTLISSQMPAHNHMLMASSQPATQSSPENHLLAVSSGVDSSSDSPVNVNTYGTTASTTANPMAIGVSGGSQPHTNMQPYLAMNYCIALYGVFPSRG</sequence>
<gene>
    <name evidence="2" type="ORF">H3H32_01710</name>
</gene>
<feature type="domain" description="Phage tail collar" evidence="1">
    <location>
        <begin position="6"/>
        <end position="62"/>
    </location>
</feature>
<organism evidence="2 3">
    <name type="scientific">Spirosoma foliorum</name>
    <dbReference type="NCBI Taxonomy" id="2710596"/>
    <lineage>
        <taxon>Bacteria</taxon>
        <taxon>Pseudomonadati</taxon>
        <taxon>Bacteroidota</taxon>
        <taxon>Cytophagia</taxon>
        <taxon>Cytophagales</taxon>
        <taxon>Cytophagaceae</taxon>
        <taxon>Spirosoma</taxon>
    </lineage>
</organism>
<dbReference type="Gene3D" id="3.90.1340.10">
    <property type="entry name" value="Phage tail collar domain"/>
    <property type="match status" value="1"/>
</dbReference>
<protein>
    <submittedName>
        <fullName evidence="2">Phage tail protein</fullName>
    </submittedName>
</protein>
<evidence type="ECO:0000313" key="2">
    <source>
        <dbReference type="EMBL" id="QMW03698.1"/>
    </source>
</evidence>
<keyword evidence="3" id="KW-1185">Reference proteome</keyword>
<dbReference type="EMBL" id="CP059732">
    <property type="protein sequence ID" value="QMW03698.1"/>
    <property type="molecule type" value="Genomic_DNA"/>
</dbReference>
<proteinExistence type="predicted"/>
<evidence type="ECO:0000313" key="3">
    <source>
        <dbReference type="Proteomes" id="UP000515369"/>
    </source>
</evidence>
<dbReference type="Pfam" id="PF07484">
    <property type="entry name" value="Collar"/>
    <property type="match status" value="1"/>
</dbReference>
<dbReference type="Proteomes" id="UP000515369">
    <property type="component" value="Chromosome"/>
</dbReference>
<dbReference type="AlphaFoldDB" id="A0A7G5GXV6"/>
<dbReference type="RefSeq" id="WP_182460955.1">
    <property type="nucleotide sequence ID" value="NZ_CP059732.1"/>
</dbReference>
<reference evidence="2 3" key="1">
    <citation type="submission" date="2020-07" db="EMBL/GenBank/DDBJ databases">
        <title>Spirosoma foliorum sp. nov., isolated from the leaves on the Nejang mountain Korea, Republic of.</title>
        <authorList>
            <person name="Ho H."/>
            <person name="Lee Y.-J."/>
            <person name="Nurcahyanto D.-A."/>
            <person name="Kim S.-G."/>
        </authorList>
    </citation>
    <scope>NUCLEOTIDE SEQUENCE [LARGE SCALE GENOMIC DNA]</scope>
    <source>
        <strain evidence="2 3">PL0136</strain>
    </source>
</reference>
<evidence type="ECO:0000259" key="1">
    <source>
        <dbReference type="Pfam" id="PF07484"/>
    </source>
</evidence>
<dbReference type="InterPro" id="IPR037053">
    <property type="entry name" value="Phage_tail_collar_dom_sf"/>
</dbReference>